<accession>A0A934TIV1</accession>
<dbReference type="Pfam" id="PF00128">
    <property type="entry name" value="Alpha-amylase"/>
    <property type="match status" value="1"/>
</dbReference>
<dbReference type="Gene3D" id="2.60.40.1180">
    <property type="entry name" value="Golgi alpha-mannosidase II"/>
    <property type="match status" value="1"/>
</dbReference>
<keyword evidence="5" id="KW-1185">Reference proteome</keyword>
<dbReference type="CDD" id="cd11326">
    <property type="entry name" value="AmyAc_Glg_debranch"/>
    <property type="match status" value="1"/>
</dbReference>
<dbReference type="InterPro" id="IPR017853">
    <property type="entry name" value="GH"/>
</dbReference>
<dbReference type="InterPro" id="IPR013783">
    <property type="entry name" value="Ig-like_fold"/>
</dbReference>
<dbReference type="CDD" id="cd02856">
    <property type="entry name" value="E_set_GDE_Isoamylase_N"/>
    <property type="match status" value="1"/>
</dbReference>
<dbReference type="Gene3D" id="2.60.40.10">
    <property type="entry name" value="Immunoglobulins"/>
    <property type="match status" value="1"/>
</dbReference>
<reference evidence="4" key="2">
    <citation type="journal article" date="2020" name="Microorganisms">
        <title>Osmotic Adaptation and Compatible Solute Biosynthesis of Phototrophic Bacteria as Revealed from Genome Analyses.</title>
        <authorList>
            <person name="Imhoff J.F."/>
            <person name="Rahn T."/>
            <person name="Kunzel S."/>
            <person name="Keller A."/>
            <person name="Neulinger S.C."/>
        </authorList>
    </citation>
    <scope>NUCLEOTIDE SEQUENCE</scope>
    <source>
        <strain evidence="4">LMG 28126</strain>
    </source>
</reference>
<dbReference type="AlphaFoldDB" id="A0A934TIV1"/>
<dbReference type="PANTHER" id="PTHR43002">
    <property type="entry name" value="GLYCOGEN DEBRANCHING ENZYME"/>
    <property type="match status" value="1"/>
</dbReference>
<dbReference type="Gene3D" id="3.20.20.80">
    <property type="entry name" value="Glycosidases"/>
    <property type="match status" value="1"/>
</dbReference>
<evidence type="ECO:0000313" key="5">
    <source>
        <dbReference type="Proteomes" id="UP000706333"/>
    </source>
</evidence>
<feature type="region of interest" description="Disordered" evidence="2">
    <location>
        <begin position="400"/>
        <end position="420"/>
    </location>
</feature>
<dbReference type="InterPro" id="IPR044505">
    <property type="entry name" value="GlgX_Isoamylase_N_E_set"/>
</dbReference>
<evidence type="ECO:0000259" key="3">
    <source>
        <dbReference type="SMART" id="SM00642"/>
    </source>
</evidence>
<dbReference type="SUPFAM" id="SSF81296">
    <property type="entry name" value="E set domains"/>
    <property type="match status" value="1"/>
</dbReference>
<dbReference type="InterPro" id="IPR006047">
    <property type="entry name" value="GH13_cat_dom"/>
</dbReference>
<dbReference type="NCBIfam" id="TIGR02100">
    <property type="entry name" value="glgX_debranch"/>
    <property type="match status" value="1"/>
</dbReference>
<dbReference type="GO" id="GO:0004135">
    <property type="term" value="F:amylo-alpha-1,6-glucosidase activity"/>
    <property type="evidence" value="ECO:0007669"/>
    <property type="project" value="InterPro"/>
</dbReference>
<dbReference type="InterPro" id="IPR013780">
    <property type="entry name" value="Glyco_hydro_b"/>
</dbReference>
<feature type="compositionally biased region" description="Basic and acidic residues" evidence="2">
    <location>
        <begin position="400"/>
        <end position="413"/>
    </location>
</feature>
<evidence type="ECO:0000313" key="4">
    <source>
        <dbReference type="EMBL" id="MBK5926291.1"/>
    </source>
</evidence>
<evidence type="ECO:0000256" key="2">
    <source>
        <dbReference type="SAM" id="MobiDB-lite"/>
    </source>
</evidence>
<dbReference type="InterPro" id="IPR011837">
    <property type="entry name" value="Glycogen_debranch_GlgX"/>
</dbReference>
<comment type="similarity">
    <text evidence="1">Belongs to the glycosyl hydrolase 13 family.</text>
</comment>
<organism evidence="4 5">
    <name type="scientific">Rhodobaculum claviforme</name>
    <dbReference type="NCBI Taxonomy" id="1549854"/>
    <lineage>
        <taxon>Bacteria</taxon>
        <taxon>Pseudomonadati</taxon>
        <taxon>Pseudomonadota</taxon>
        <taxon>Alphaproteobacteria</taxon>
        <taxon>Rhodobacterales</taxon>
        <taxon>Paracoccaceae</taxon>
        <taxon>Rhodobaculum</taxon>
    </lineage>
</organism>
<dbReference type="SUPFAM" id="SSF51011">
    <property type="entry name" value="Glycosyl hydrolase domain"/>
    <property type="match status" value="1"/>
</dbReference>
<dbReference type="InterPro" id="IPR014756">
    <property type="entry name" value="Ig_E-set"/>
</dbReference>
<feature type="region of interest" description="Disordered" evidence="2">
    <location>
        <begin position="42"/>
        <end position="65"/>
    </location>
</feature>
<gene>
    <name evidence="4" type="ORF">CCR87_02800</name>
</gene>
<dbReference type="SMART" id="SM00642">
    <property type="entry name" value="Aamy"/>
    <property type="match status" value="1"/>
</dbReference>
<dbReference type="RefSeq" id="WP_201155954.1">
    <property type="nucleotide sequence ID" value="NZ_NHSD01000115.1"/>
</dbReference>
<dbReference type="EMBL" id="NHSD01000115">
    <property type="protein sequence ID" value="MBK5926291.1"/>
    <property type="molecule type" value="Genomic_DNA"/>
</dbReference>
<name>A0A934TIV1_9RHOB</name>
<dbReference type="SUPFAM" id="SSF51445">
    <property type="entry name" value="(Trans)glycosidases"/>
    <property type="match status" value="1"/>
</dbReference>
<evidence type="ECO:0000256" key="1">
    <source>
        <dbReference type="ARBA" id="ARBA00008061"/>
    </source>
</evidence>
<feature type="non-terminal residue" evidence="4">
    <location>
        <position position="1"/>
    </location>
</feature>
<proteinExistence type="inferred from homology"/>
<feature type="compositionally biased region" description="Basic and acidic residues" evidence="2">
    <location>
        <begin position="43"/>
        <end position="61"/>
    </location>
</feature>
<protein>
    <submittedName>
        <fullName evidence="4">Glycogen debranching enzyme GlgX</fullName>
    </submittedName>
</protein>
<dbReference type="Proteomes" id="UP000706333">
    <property type="component" value="Unassembled WGS sequence"/>
</dbReference>
<feature type="domain" description="Glycosyl hydrolase family 13 catalytic" evidence="3">
    <location>
        <begin position="87"/>
        <end position="493"/>
    </location>
</feature>
<dbReference type="GO" id="GO:0005980">
    <property type="term" value="P:glycogen catabolic process"/>
    <property type="evidence" value="ECO:0007669"/>
    <property type="project" value="InterPro"/>
</dbReference>
<comment type="caution">
    <text evidence="4">The sequence shown here is derived from an EMBL/GenBank/DDBJ whole genome shotgun (WGS) entry which is preliminary data.</text>
</comment>
<reference evidence="4" key="1">
    <citation type="submission" date="2017-05" db="EMBL/GenBank/DDBJ databases">
        <authorList>
            <person name="Imhoff J.F."/>
            <person name="Rahn T."/>
            <person name="Kuenzel S."/>
            <person name="Neulinger S.C."/>
        </authorList>
    </citation>
    <scope>NUCLEOTIDE SEQUENCE</scope>
    <source>
        <strain evidence="4">LMG 28126</strain>
    </source>
</reference>
<sequence length="630" mass="68543">YGLRAHGPFAPEAGHRFNPAKLLIDPYARRLTGRVGWHPAMLGHDEGGGDADLTRNSDDSAPHMPKCVVEAPHAPAAPGPRTPLSCSVIYEAHARGLTMRMPGVEAPGTLAALGSDRVLDHLADLGVTALELLPLQAFVDDRFLVERGLTNYWGYQPIAWCAPDPRYLGTDTLDEVRAMVAAVHARGIEVILDVVYNHTGEGNELGPTLSFRGLDNASYYRLAEGGRRYIDDTGCGNTLNLDHPMVLRLVMDSLRYWAEEIGIDGFRFDLAAALGRRGNHGFDQNAPLLTALRQDPVLRRTKLIAEPWDIGPGGYQLGAFAHPFAEWNDKYRDGARRFWRGDAGTAPDLAARITGSALQFDHSGRAATSSVNFVTAHDGFTLADVVSYNAKHNEANREANRDGHHADFGHNHGVEGPTDDPAIRAARARTRRNLMATLLLSQGTPMILAGDEIGNSQSGNNNAYCQDGPIGWIDWDGADTAFLAFTRQVVAFRRAHPILRQRLFLHSQMRDVDDLPDLFWWHPDGREMTPDDWEAEGLATVCVEMRTASGTPDWAVLEMALFMVFNAGEGLRVTLPRAPDGWCWSRALDTDLPTGVPAPELSDGGAAAIAARSVAAFVLAAVDPPRGSGA</sequence>